<dbReference type="EC" id="1.1.1.-" evidence="6"/>
<dbReference type="EMBL" id="JBHUOQ010000004">
    <property type="protein sequence ID" value="MFD2831180.1"/>
    <property type="molecule type" value="Genomic_DNA"/>
</dbReference>
<evidence type="ECO:0000259" key="5">
    <source>
        <dbReference type="Pfam" id="PF25137"/>
    </source>
</evidence>
<dbReference type="InterPro" id="IPR001670">
    <property type="entry name" value="ADH_Fe/GldA"/>
</dbReference>
<evidence type="ECO:0000256" key="1">
    <source>
        <dbReference type="ARBA" id="ARBA00007358"/>
    </source>
</evidence>
<dbReference type="InterPro" id="IPR018211">
    <property type="entry name" value="ADH_Fe_CS"/>
</dbReference>
<comment type="caution">
    <text evidence="6">The sequence shown here is derived from an EMBL/GenBank/DDBJ whole genome shotgun (WGS) entry which is preliminary data.</text>
</comment>
<dbReference type="Proteomes" id="UP001597519">
    <property type="component" value="Unassembled WGS sequence"/>
</dbReference>
<dbReference type="Gene3D" id="3.40.50.1970">
    <property type="match status" value="1"/>
</dbReference>
<sequence>MMNSISNFRTAHNIISGIGSIAQIEVETQKLKAQRAVIITDKIILQTGLVDKVSAPLKNAGVHVDIIDEVVPEPPFENIESIYEEIKKKAYDLFIGIGGGSALDVTKVLAVMPKNEGDIREYVGIDQIPNPGVNTILIPTTSGTGSEVTFNAIFTDKRDNVKKGIVSPYLLPNIAIVDPMMTLTAPPSVTAATGLDALVHAIESYTAINANELTDGIARHAVQLISKSLRQAVFNGNNIPAREDMSMGSLMAGISLANAGVGAVHALAYPLGGQFHIPHGVANALLLPYVMEYNKLSNLEKFAQIAEDMGENIDGLSLREAADRAVKAMSDLSKDIGIPSTLKDVGVKQEDLSLLAEEASKVDRLLNNNPRKLKKEEIETIYQNAFAGVK</sequence>
<dbReference type="GO" id="GO:0016491">
    <property type="term" value="F:oxidoreductase activity"/>
    <property type="evidence" value="ECO:0007669"/>
    <property type="project" value="UniProtKB-KW"/>
</dbReference>
<dbReference type="InterPro" id="IPR039697">
    <property type="entry name" value="Alcohol_dehydrogenase_Fe"/>
</dbReference>
<dbReference type="PROSITE" id="PS00060">
    <property type="entry name" value="ADH_IRON_2"/>
    <property type="match status" value="1"/>
</dbReference>
<name>A0ABW5WXP2_9STAP</name>
<organism evidence="6 7">
    <name type="scientific">Corticicoccus populi</name>
    <dbReference type="NCBI Taxonomy" id="1812821"/>
    <lineage>
        <taxon>Bacteria</taxon>
        <taxon>Bacillati</taxon>
        <taxon>Bacillota</taxon>
        <taxon>Bacilli</taxon>
        <taxon>Bacillales</taxon>
        <taxon>Staphylococcaceae</taxon>
        <taxon>Corticicoccus</taxon>
    </lineage>
</organism>
<comment type="similarity">
    <text evidence="1">Belongs to the iron-containing alcohol dehydrogenase family.</text>
</comment>
<dbReference type="SUPFAM" id="SSF56796">
    <property type="entry name" value="Dehydroquinate synthase-like"/>
    <property type="match status" value="1"/>
</dbReference>
<evidence type="ECO:0000256" key="2">
    <source>
        <dbReference type="ARBA" id="ARBA00023002"/>
    </source>
</evidence>
<feature type="domain" description="Alcohol dehydrogenase iron-type/glycerol dehydrogenase GldA" evidence="4">
    <location>
        <begin position="13"/>
        <end position="179"/>
    </location>
</feature>
<evidence type="ECO:0000259" key="4">
    <source>
        <dbReference type="Pfam" id="PF00465"/>
    </source>
</evidence>
<feature type="domain" description="Fe-containing alcohol dehydrogenase-like C-terminal" evidence="5">
    <location>
        <begin position="190"/>
        <end position="386"/>
    </location>
</feature>
<keyword evidence="7" id="KW-1185">Reference proteome</keyword>
<dbReference type="PANTHER" id="PTHR11496:SF102">
    <property type="entry name" value="ALCOHOL DEHYDROGENASE 4"/>
    <property type="match status" value="1"/>
</dbReference>
<evidence type="ECO:0000256" key="3">
    <source>
        <dbReference type="ARBA" id="ARBA00023027"/>
    </source>
</evidence>
<keyword evidence="3" id="KW-0520">NAD</keyword>
<dbReference type="PROSITE" id="PS00913">
    <property type="entry name" value="ADH_IRON_1"/>
    <property type="match status" value="1"/>
</dbReference>
<gene>
    <name evidence="6" type="ORF">ACFSX4_11960</name>
</gene>
<evidence type="ECO:0000313" key="6">
    <source>
        <dbReference type="EMBL" id="MFD2831180.1"/>
    </source>
</evidence>
<proteinExistence type="inferred from homology"/>
<accession>A0ABW5WXP2</accession>
<dbReference type="Gene3D" id="1.20.1090.10">
    <property type="entry name" value="Dehydroquinate synthase-like - alpha domain"/>
    <property type="match status" value="1"/>
</dbReference>
<dbReference type="InterPro" id="IPR056798">
    <property type="entry name" value="ADH_Fe_C"/>
</dbReference>
<dbReference type="CDD" id="cd08551">
    <property type="entry name" value="Fe-ADH"/>
    <property type="match status" value="1"/>
</dbReference>
<dbReference type="Pfam" id="PF00465">
    <property type="entry name" value="Fe-ADH"/>
    <property type="match status" value="1"/>
</dbReference>
<dbReference type="Pfam" id="PF25137">
    <property type="entry name" value="ADH_Fe_C"/>
    <property type="match status" value="1"/>
</dbReference>
<dbReference type="RefSeq" id="WP_377775156.1">
    <property type="nucleotide sequence ID" value="NZ_JBHUOQ010000004.1"/>
</dbReference>
<keyword evidence="2 6" id="KW-0560">Oxidoreductase</keyword>
<reference evidence="7" key="1">
    <citation type="journal article" date="2019" name="Int. J. Syst. Evol. Microbiol.">
        <title>The Global Catalogue of Microorganisms (GCM) 10K type strain sequencing project: providing services to taxonomists for standard genome sequencing and annotation.</title>
        <authorList>
            <consortium name="The Broad Institute Genomics Platform"/>
            <consortium name="The Broad Institute Genome Sequencing Center for Infectious Disease"/>
            <person name="Wu L."/>
            <person name="Ma J."/>
        </authorList>
    </citation>
    <scope>NUCLEOTIDE SEQUENCE [LARGE SCALE GENOMIC DNA]</scope>
    <source>
        <strain evidence="7">KCTC 33575</strain>
    </source>
</reference>
<dbReference type="PANTHER" id="PTHR11496">
    <property type="entry name" value="ALCOHOL DEHYDROGENASE"/>
    <property type="match status" value="1"/>
</dbReference>
<evidence type="ECO:0000313" key="7">
    <source>
        <dbReference type="Proteomes" id="UP001597519"/>
    </source>
</evidence>
<protein>
    <submittedName>
        <fullName evidence="6">Iron-containing alcohol dehydrogenase</fullName>
        <ecNumber evidence="6">1.1.1.-</ecNumber>
    </submittedName>
</protein>